<dbReference type="EMBL" id="JAIRBC010000032">
    <property type="protein sequence ID" value="MCG2462430.1"/>
    <property type="molecule type" value="Genomic_DNA"/>
</dbReference>
<dbReference type="AlphaFoldDB" id="A0AAE3EXQ6"/>
<proteinExistence type="predicted"/>
<dbReference type="Pfam" id="PF14088">
    <property type="entry name" value="DUF4268"/>
    <property type="match status" value="1"/>
</dbReference>
<protein>
    <submittedName>
        <fullName evidence="2">DUF4268 domain-containing protein</fullName>
    </submittedName>
</protein>
<gene>
    <name evidence="2" type="ORF">K8352_16835</name>
</gene>
<dbReference type="InterPro" id="IPR025364">
    <property type="entry name" value="DUF4268"/>
</dbReference>
<dbReference type="Proteomes" id="UP001200642">
    <property type="component" value="Unassembled WGS sequence"/>
</dbReference>
<feature type="domain" description="DUF4268" evidence="1">
    <location>
        <begin position="10"/>
        <end position="136"/>
    </location>
</feature>
<dbReference type="RefSeq" id="WP_317903568.1">
    <property type="nucleotide sequence ID" value="NZ_JAIRBC010000032.1"/>
</dbReference>
<accession>A0AAE3EXQ6</accession>
<organism evidence="2 3">
    <name type="scientific">Cerina litoralis</name>
    <dbReference type="NCBI Taxonomy" id="2874477"/>
    <lineage>
        <taxon>Bacteria</taxon>
        <taxon>Pseudomonadati</taxon>
        <taxon>Bacteroidota</taxon>
        <taxon>Flavobacteriia</taxon>
        <taxon>Flavobacteriales</taxon>
        <taxon>Flavobacteriaceae</taxon>
        <taxon>Cerina</taxon>
    </lineage>
</organism>
<evidence type="ECO:0000313" key="3">
    <source>
        <dbReference type="Proteomes" id="UP001200642"/>
    </source>
</evidence>
<evidence type="ECO:0000313" key="2">
    <source>
        <dbReference type="EMBL" id="MCG2462430.1"/>
    </source>
</evidence>
<comment type="caution">
    <text evidence="2">The sequence shown here is derived from an EMBL/GenBank/DDBJ whole genome shotgun (WGS) entry which is preliminary data.</text>
</comment>
<keyword evidence="3" id="KW-1185">Reference proteome</keyword>
<reference evidence="2" key="1">
    <citation type="submission" date="2023-02" db="EMBL/GenBank/DDBJ databases">
        <title>Genome of Flavobacteriaceae gen. nov. sp. strain F89.</title>
        <authorList>
            <person name="Wang Y."/>
        </authorList>
    </citation>
    <scope>NUCLEOTIDE SEQUENCE</scope>
    <source>
        <strain evidence="2">F89</strain>
    </source>
</reference>
<name>A0AAE3EXQ6_9FLAO</name>
<sequence length="142" mass="17373">MFSKEESKQLREEFWIAFRKSFPKNWILYDTKIKDFTFKFYFDTKKAMVTLDVEPQGLEKRMELWEKLVSLKSILISDYLPNAVFEDYFVLDNQKEISRIYVDKVNVSIHNKNTWRETMEFLKENMIQFEAFFEEYEDILKG</sequence>
<evidence type="ECO:0000259" key="1">
    <source>
        <dbReference type="Pfam" id="PF14088"/>
    </source>
</evidence>